<name>K1VYJ7_TRIAC</name>
<dbReference type="InParanoid" id="K1VYJ7"/>
<reference evidence="2 3" key="1">
    <citation type="journal article" date="2012" name="Eukaryot. Cell">
        <title>Genome sequence of the Trichosporon asahii environmental strain CBS 8904.</title>
        <authorList>
            <person name="Yang R.Y."/>
            <person name="Li H.T."/>
            <person name="Zhu H."/>
            <person name="Zhou G.P."/>
            <person name="Wang M."/>
            <person name="Wang L."/>
        </authorList>
    </citation>
    <scope>NUCLEOTIDE SEQUENCE [LARGE SCALE GENOMIC DNA]</scope>
    <source>
        <strain evidence="2 3">CBS 8904</strain>
    </source>
</reference>
<accession>K1VYJ7</accession>
<evidence type="ECO:0000256" key="1">
    <source>
        <dbReference type="SAM" id="MobiDB-lite"/>
    </source>
</evidence>
<dbReference type="Proteomes" id="UP000006757">
    <property type="component" value="Unassembled WGS sequence"/>
</dbReference>
<sequence length="220" mass="24320">MRAFEEELEAVLAALIFKRKTRILAVRTRAKRTVYGGWASSPPVGFLWQIPKSNLLNSEPVGQPAWVDANLEQANVAKPQGAMIRYHGKGTADTQGPCEGRSGRMRAMTAALLHKAFDSSAFDFLQAIPWGSDANQSRESVYTTTEFSLGADQTDSQVEVLGDGLKLHETCTFTVTLRVASEIDLVLAMRFCRKDKRSTPGERSCPCRYPGSERRPLRAP</sequence>
<dbReference type="AlphaFoldDB" id="K1VYJ7"/>
<feature type="region of interest" description="Disordered" evidence="1">
    <location>
        <begin position="196"/>
        <end position="220"/>
    </location>
</feature>
<comment type="caution">
    <text evidence="2">The sequence shown here is derived from an EMBL/GenBank/DDBJ whole genome shotgun (WGS) entry which is preliminary data.</text>
</comment>
<keyword evidence="3" id="KW-1185">Reference proteome</keyword>
<evidence type="ECO:0000313" key="2">
    <source>
        <dbReference type="EMBL" id="EKD05661.1"/>
    </source>
</evidence>
<dbReference type="EMBL" id="AMBO01000043">
    <property type="protein sequence ID" value="EKD05661.1"/>
    <property type="molecule type" value="Genomic_DNA"/>
</dbReference>
<feature type="compositionally biased region" description="Basic and acidic residues" evidence="1">
    <location>
        <begin position="211"/>
        <end position="220"/>
    </location>
</feature>
<dbReference type="HOGENOM" id="CLU_1256829_0_0_1"/>
<organism evidence="2 3">
    <name type="scientific">Trichosporon asahii var. asahii (strain CBS 8904)</name>
    <name type="common">Yeast</name>
    <dbReference type="NCBI Taxonomy" id="1220162"/>
    <lineage>
        <taxon>Eukaryota</taxon>
        <taxon>Fungi</taxon>
        <taxon>Dikarya</taxon>
        <taxon>Basidiomycota</taxon>
        <taxon>Agaricomycotina</taxon>
        <taxon>Tremellomycetes</taxon>
        <taxon>Trichosporonales</taxon>
        <taxon>Trichosporonaceae</taxon>
        <taxon>Trichosporon</taxon>
    </lineage>
</organism>
<evidence type="ECO:0000313" key="3">
    <source>
        <dbReference type="Proteomes" id="UP000006757"/>
    </source>
</evidence>
<proteinExistence type="predicted"/>
<gene>
    <name evidence="2" type="ORF">A1Q2_00053</name>
</gene>
<protein>
    <submittedName>
        <fullName evidence="2">Uncharacterized protein</fullName>
    </submittedName>
</protein>